<gene>
    <name evidence="2" type="ORF">B0A49_09961</name>
</gene>
<proteinExistence type="predicted"/>
<sequence>MMSAFARTLHDALLPPVPTGEQRKADTILENISVDCLQEKGYIDIENPSEGDLKDVIHPLLAMKQFPGLDWEDYKLIEPSLRLATKFLTDVHLLRWWSALFYSERRLIEEQWFKNKYGRDFYQFDYEPAPFDEAENLRHHIPGIPWSDLSVMDVDISLMSLASCSAQLINNFNRRAYQTLEEFAASVRFQFIGLEKAYAMTIHDKSLPGFGGFQGPTLGARIYLDTDYLHCLQHAADPQGHSLLDAITGRMDDSIPMTKSALLRCRWHLAKPILHELCHAASQERRADSNGIVDVGREDAGSEHHWESDISEEHSTDTQVPIEYGESVESEELDAETREEVGHKFDSDLPAHCDDKRNDPLGGGLVGSSQTSRKRGREDEKLPDPEAYEGEADFRTKRQRKLA</sequence>
<protein>
    <submittedName>
        <fullName evidence="2">Uncharacterized protein</fullName>
    </submittedName>
</protein>
<comment type="caution">
    <text evidence="2">The sequence shown here is derived from an EMBL/GenBank/DDBJ whole genome shotgun (WGS) entry which is preliminary data.</text>
</comment>
<feature type="region of interest" description="Disordered" evidence="1">
    <location>
        <begin position="285"/>
        <end position="403"/>
    </location>
</feature>
<feature type="compositionally biased region" description="Basic and acidic residues" evidence="1">
    <location>
        <begin position="295"/>
        <end position="316"/>
    </location>
</feature>
<name>A0A4U0X3R4_9PEZI</name>
<dbReference type="AlphaFoldDB" id="A0A4U0X3R4"/>
<evidence type="ECO:0000313" key="2">
    <source>
        <dbReference type="EMBL" id="TKA69015.1"/>
    </source>
</evidence>
<reference evidence="2 3" key="1">
    <citation type="submission" date="2017-03" db="EMBL/GenBank/DDBJ databases">
        <title>Genomes of endolithic fungi from Antarctica.</title>
        <authorList>
            <person name="Coleine C."/>
            <person name="Masonjones S."/>
            <person name="Stajich J.E."/>
        </authorList>
    </citation>
    <scope>NUCLEOTIDE SEQUENCE [LARGE SCALE GENOMIC DNA]</scope>
    <source>
        <strain evidence="2 3">CCFEE 5187</strain>
    </source>
</reference>
<keyword evidence="3" id="KW-1185">Reference proteome</keyword>
<organism evidence="2 3">
    <name type="scientific">Cryomyces minteri</name>
    <dbReference type="NCBI Taxonomy" id="331657"/>
    <lineage>
        <taxon>Eukaryota</taxon>
        <taxon>Fungi</taxon>
        <taxon>Dikarya</taxon>
        <taxon>Ascomycota</taxon>
        <taxon>Pezizomycotina</taxon>
        <taxon>Dothideomycetes</taxon>
        <taxon>Dothideomycetes incertae sedis</taxon>
        <taxon>Cryomyces</taxon>
    </lineage>
</organism>
<dbReference type="EMBL" id="NAJN01000764">
    <property type="protein sequence ID" value="TKA69015.1"/>
    <property type="molecule type" value="Genomic_DNA"/>
</dbReference>
<dbReference type="Proteomes" id="UP000308768">
    <property type="component" value="Unassembled WGS sequence"/>
</dbReference>
<dbReference type="OrthoDB" id="10254945at2759"/>
<evidence type="ECO:0000256" key="1">
    <source>
        <dbReference type="SAM" id="MobiDB-lite"/>
    </source>
</evidence>
<evidence type="ECO:0000313" key="3">
    <source>
        <dbReference type="Proteomes" id="UP000308768"/>
    </source>
</evidence>
<feature type="compositionally biased region" description="Basic and acidic residues" evidence="1">
    <location>
        <begin position="335"/>
        <end position="359"/>
    </location>
</feature>
<accession>A0A4U0X3R4</accession>